<keyword evidence="3" id="KW-0479">Metal-binding</keyword>
<dbReference type="RefSeq" id="WP_213236739.1">
    <property type="nucleotide sequence ID" value="NZ_JAHBCL010000014.1"/>
</dbReference>
<evidence type="ECO:0000256" key="2">
    <source>
        <dbReference type="ARBA" id="ARBA00022691"/>
    </source>
</evidence>
<dbReference type="InterPro" id="IPR058240">
    <property type="entry name" value="rSAM_sf"/>
</dbReference>
<dbReference type="SFLD" id="SFLDG01067">
    <property type="entry name" value="SPASM/twitch_domain_containing"/>
    <property type="match status" value="1"/>
</dbReference>
<dbReference type="NCBIfam" id="TIGR04083">
    <property type="entry name" value="rSAM_pep_methan"/>
    <property type="match status" value="1"/>
</dbReference>
<keyword evidence="2" id="KW-0949">S-adenosyl-L-methionine</keyword>
<dbReference type="SFLD" id="SFLDS00029">
    <property type="entry name" value="Radical_SAM"/>
    <property type="match status" value="1"/>
</dbReference>
<evidence type="ECO:0000313" key="9">
    <source>
        <dbReference type="EMBL" id="MBS7526876.1"/>
    </source>
</evidence>
<dbReference type="SFLD" id="SFLDG01386">
    <property type="entry name" value="main_SPASM_domain-containing"/>
    <property type="match status" value="1"/>
</dbReference>
<dbReference type="Proteomes" id="UP000746471">
    <property type="component" value="Unassembled WGS sequence"/>
</dbReference>
<evidence type="ECO:0000256" key="1">
    <source>
        <dbReference type="ARBA" id="ARBA00001966"/>
    </source>
</evidence>
<feature type="domain" description="Radical SAM core" evidence="7">
    <location>
        <begin position="14"/>
        <end position="172"/>
    </location>
</feature>
<comment type="caution">
    <text evidence="9">The sequence shown here is derived from an EMBL/GenBank/DDBJ whole genome shotgun (WGS) entry which is preliminary data.</text>
</comment>
<evidence type="ECO:0000256" key="5">
    <source>
        <dbReference type="ARBA" id="ARBA00023014"/>
    </source>
</evidence>
<evidence type="ECO:0000313" key="10">
    <source>
        <dbReference type="Proteomes" id="UP000746471"/>
    </source>
</evidence>
<dbReference type="Gene3D" id="3.20.20.70">
    <property type="entry name" value="Aldolase class I"/>
    <property type="match status" value="1"/>
</dbReference>
<comment type="cofactor">
    <cofactor evidence="1">
        <name>[4Fe-4S] cluster</name>
        <dbReference type="ChEBI" id="CHEBI:49883"/>
    </cofactor>
</comment>
<evidence type="ECO:0000256" key="4">
    <source>
        <dbReference type="ARBA" id="ARBA00023004"/>
    </source>
</evidence>
<dbReference type="SFLD" id="SFLDG01072">
    <property type="entry name" value="dehydrogenase_like"/>
    <property type="match status" value="1"/>
</dbReference>
<dbReference type="SFLD" id="SFLDG01384">
    <property type="entry name" value="thioether_bond_formation_requi"/>
    <property type="match status" value="1"/>
</dbReference>
<keyword evidence="10" id="KW-1185">Reference proteome</keyword>
<dbReference type="NCBIfam" id="TIGR04085">
    <property type="entry name" value="rSAM_more_4Fe4S"/>
    <property type="match status" value="1"/>
</dbReference>
<gene>
    <name evidence="9" type="ORF">KHM83_09320</name>
</gene>
<name>A0ABS5PQK7_9FIRM</name>
<evidence type="ECO:0000256" key="3">
    <source>
        <dbReference type="ARBA" id="ARBA00022723"/>
    </source>
</evidence>
<comment type="similarity">
    <text evidence="6">Belongs to the radical SAM superfamily. Anaerobic sulfatase-maturating enzyme family.</text>
</comment>
<dbReference type="InterPro" id="IPR013785">
    <property type="entry name" value="Aldolase_TIM"/>
</dbReference>
<evidence type="ECO:0000259" key="8">
    <source>
        <dbReference type="Pfam" id="PF13186"/>
    </source>
</evidence>
<keyword evidence="5" id="KW-0411">Iron-sulfur</keyword>
<sequence>MCDTVFQNPTYMIVPSMKCQASCRYCFGPNIGKTMTLEAVDNTIQYIKMLSEMLEQQTVQIALHGGEPLCAGYTVIKALIKGLAAAFSGKDLKLSIQSNLWLLNDAYCELFKAYDVTVGTSLDGPKAISDAQRGEGYFEQTMRGIQKLKEAGIKHGVIATFTKQSLNEWETVRSFFQMHQMPFDCHGAVASPADARENAWHLSPEAYRQLFVAMIDDYENRTSEMKLPVIDQLCRGIYQGENALCTFRDCFGMFLIIDPMGDLYPCQRFVGHPMTKLGNIVDAPNAKTLSDSQAGALFLKRKEAIEQACAACTHLAYCRGGCAFNAMTNGNLLARDYLCEAYSAIFDHLDQLMMEELVSDVNINAILVEGASSEGNPFYREGTYLEIAKGKHPCINNG</sequence>
<proteinExistence type="inferred from homology"/>
<organism evidence="9 10">
    <name type="scientific">Fusibacter paucivorans</name>
    <dbReference type="NCBI Taxonomy" id="76009"/>
    <lineage>
        <taxon>Bacteria</taxon>
        <taxon>Bacillati</taxon>
        <taxon>Bacillota</taxon>
        <taxon>Clostridia</taxon>
        <taxon>Eubacteriales</taxon>
        <taxon>Eubacteriales Family XII. Incertae Sedis</taxon>
        <taxon>Fusibacter</taxon>
    </lineage>
</organism>
<reference evidence="9 10" key="1">
    <citation type="submission" date="2021-05" db="EMBL/GenBank/DDBJ databases">
        <title>Fusibacter ferrireducens sp. nov., an anaerobic, sulfur- and Fe-reducing bacterium isolated from the mangrove sediment.</title>
        <authorList>
            <person name="Qiu D."/>
        </authorList>
    </citation>
    <scope>NUCLEOTIDE SEQUENCE [LARGE SCALE GENOMIC DNA]</scope>
    <source>
        <strain evidence="9 10">DSM 12116</strain>
    </source>
</reference>
<evidence type="ECO:0000256" key="6">
    <source>
        <dbReference type="ARBA" id="ARBA00023601"/>
    </source>
</evidence>
<evidence type="ECO:0000259" key="7">
    <source>
        <dbReference type="Pfam" id="PF04055"/>
    </source>
</evidence>
<dbReference type="PANTHER" id="PTHR43273:SF3">
    <property type="entry name" value="ANAEROBIC SULFATASE-MATURATING ENZYME HOMOLOG ASLB-RELATED"/>
    <property type="match status" value="1"/>
</dbReference>
<keyword evidence="4" id="KW-0408">Iron</keyword>
<accession>A0ABS5PQK7</accession>
<dbReference type="InterPro" id="IPR007197">
    <property type="entry name" value="rSAM"/>
</dbReference>
<dbReference type="Pfam" id="PF13186">
    <property type="entry name" value="SPASM"/>
    <property type="match status" value="1"/>
</dbReference>
<dbReference type="EMBL" id="JAHBCL010000014">
    <property type="protein sequence ID" value="MBS7526876.1"/>
    <property type="molecule type" value="Genomic_DNA"/>
</dbReference>
<dbReference type="SUPFAM" id="SSF102114">
    <property type="entry name" value="Radical SAM enzymes"/>
    <property type="match status" value="1"/>
</dbReference>
<dbReference type="CDD" id="cd01335">
    <property type="entry name" value="Radical_SAM"/>
    <property type="match status" value="1"/>
</dbReference>
<dbReference type="InterPro" id="IPR024018">
    <property type="entry name" value="CHP04083_rSAM"/>
</dbReference>
<protein>
    <submittedName>
        <fullName evidence="9">TIGR04083 family peptide-modifying radical SAM enzyme</fullName>
    </submittedName>
</protein>
<dbReference type="Pfam" id="PF04055">
    <property type="entry name" value="Radical_SAM"/>
    <property type="match status" value="1"/>
</dbReference>
<dbReference type="PANTHER" id="PTHR43273">
    <property type="entry name" value="ANAEROBIC SULFATASE-MATURATING ENZYME HOMOLOG ASLB-RELATED"/>
    <property type="match status" value="1"/>
</dbReference>
<feature type="domain" description="4Fe4S-binding SPASM" evidence="8">
    <location>
        <begin position="254"/>
        <end position="313"/>
    </location>
</feature>
<dbReference type="InterPro" id="IPR023867">
    <property type="entry name" value="Sulphatase_maturase_rSAM"/>
</dbReference>
<dbReference type="InterPro" id="IPR023885">
    <property type="entry name" value="4Fe4S-binding_SPASM_dom"/>
</dbReference>